<dbReference type="AlphaFoldDB" id="D3UIY6"/>
<name>D3UIY6_HELM1</name>
<protein>
    <recommendedName>
        <fullName evidence="1">DUF302 domain-containing protein</fullName>
    </recommendedName>
</protein>
<evidence type="ECO:0000259" key="1">
    <source>
        <dbReference type="Pfam" id="PF03625"/>
    </source>
</evidence>
<dbReference type="Pfam" id="PF03625">
    <property type="entry name" value="DUF302"/>
    <property type="match status" value="1"/>
</dbReference>
<dbReference type="Proteomes" id="UP000001522">
    <property type="component" value="Chromosome"/>
</dbReference>
<dbReference type="RefSeq" id="WP_013023530.1">
    <property type="nucleotide sequence ID" value="NC_013949.1"/>
</dbReference>
<dbReference type="SUPFAM" id="SSF103247">
    <property type="entry name" value="TT1751-like"/>
    <property type="match status" value="1"/>
</dbReference>
<dbReference type="eggNOG" id="COG3439">
    <property type="taxonomic scope" value="Bacteria"/>
</dbReference>
<accession>D3UIY6</accession>
<dbReference type="PANTHER" id="PTHR38342:SF2">
    <property type="entry name" value="INNER MEMBRANE OR EXPORTED"/>
    <property type="match status" value="1"/>
</dbReference>
<organism evidence="2 3">
    <name type="scientific">Helicobacter mustelae (strain ATCC 43772 / CCUG 25715 / CIP 103759 / LMG 18044 / NCTC 12198 / R85-136P)</name>
    <name type="common">Campylobacter mustelae</name>
    <dbReference type="NCBI Taxonomy" id="679897"/>
    <lineage>
        <taxon>Bacteria</taxon>
        <taxon>Pseudomonadati</taxon>
        <taxon>Campylobacterota</taxon>
        <taxon>Epsilonproteobacteria</taxon>
        <taxon>Campylobacterales</taxon>
        <taxon>Helicobacteraceae</taxon>
        <taxon>Helicobacter</taxon>
    </lineage>
</organism>
<dbReference type="CDD" id="cd14797">
    <property type="entry name" value="DUF302"/>
    <property type="match status" value="1"/>
</dbReference>
<dbReference type="PANTHER" id="PTHR38342">
    <property type="entry name" value="SLR5037 PROTEIN"/>
    <property type="match status" value="1"/>
</dbReference>
<dbReference type="Gene3D" id="3.30.310.70">
    <property type="entry name" value="TT1751-like domain"/>
    <property type="match status" value="1"/>
</dbReference>
<evidence type="ECO:0000313" key="2">
    <source>
        <dbReference type="EMBL" id="CBG40461.1"/>
    </source>
</evidence>
<evidence type="ECO:0000313" key="3">
    <source>
        <dbReference type="Proteomes" id="UP000001522"/>
    </source>
</evidence>
<dbReference type="EMBL" id="FN555004">
    <property type="protein sequence ID" value="CBG40461.1"/>
    <property type="molecule type" value="Genomic_DNA"/>
</dbReference>
<dbReference type="InterPro" id="IPR035923">
    <property type="entry name" value="TT1751-like_sf"/>
</dbReference>
<sequence length="148" mass="16551">MKNLFYAIILVFGIAGTISAKEGGKVVQSKQNFETTYENIEKFLKEKNIAIFAEFKHSDWAKDVGEPLNPTKVIVFGNPKVGTALMRENQKIAIELPLKIAIWQDKSGKVFVSATDIRGIAKKYGIKNQKVIDNIAKLLEQILQNATK</sequence>
<dbReference type="HOGENOM" id="CLU_116237_1_1_7"/>
<keyword evidence="3" id="KW-1185">Reference proteome</keyword>
<reference evidence="2 3" key="1">
    <citation type="journal article" date="2010" name="BMC Genomics">
        <title>Comparative genomics and proteomics of Helicobacter mustelae, an ulcerogenic and carcinogenic gastric pathogen.</title>
        <authorList>
            <person name="O'Toole P.W."/>
            <person name="Snelling W.J."/>
            <person name="Canchaya C."/>
            <person name="Forde B.M."/>
            <person name="Hardie K.R."/>
            <person name="Josenhans C."/>
            <person name="Graham R.L.J."/>
            <person name="McMullan G."/>
            <person name="Parkhill J."/>
            <person name="Belda E."/>
            <person name="Bentley S.D."/>
        </authorList>
    </citation>
    <scope>NUCLEOTIDE SEQUENCE [LARGE SCALE GENOMIC DNA]</scope>
    <source>
        <strain evidence="3">ATCC 43772 / LMG 18044 / NCTC 12198 / 12198</strain>
    </source>
</reference>
<dbReference type="KEGG" id="hms:HMU12070"/>
<dbReference type="InterPro" id="IPR005180">
    <property type="entry name" value="DUF302"/>
</dbReference>
<gene>
    <name evidence="2" type="ordered locus">HMU12070</name>
</gene>
<feature type="domain" description="DUF302" evidence="1">
    <location>
        <begin position="56"/>
        <end position="116"/>
    </location>
</feature>
<proteinExistence type="predicted"/>